<evidence type="ECO:0000313" key="1">
    <source>
        <dbReference type="EMBL" id="CAD6245006.1"/>
    </source>
</evidence>
<gene>
    <name evidence="1" type="ORF">NCGR_LOCUS29470</name>
</gene>
<reference evidence="1" key="1">
    <citation type="submission" date="2020-10" db="EMBL/GenBank/DDBJ databases">
        <authorList>
            <person name="Han B."/>
            <person name="Lu T."/>
            <person name="Zhao Q."/>
            <person name="Huang X."/>
            <person name="Zhao Y."/>
        </authorList>
    </citation>
    <scope>NUCLEOTIDE SEQUENCE</scope>
</reference>
<dbReference type="Proteomes" id="UP000604825">
    <property type="component" value="Unassembled WGS sequence"/>
</dbReference>
<dbReference type="OrthoDB" id="1918650at2759"/>
<organism evidence="1 2">
    <name type="scientific">Miscanthus lutarioriparius</name>
    <dbReference type="NCBI Taxonomy" id="422564"/>
    <lineage>
        <taxon>Eukaryota</taxon>
        <taxon>Viridiplantae</taxon>
        <taxon>Streptophyta</taxon>
        <taxon>Embryophyta</taxon>
        <taxon>Tracheophyta</taxon>
        <taxon>Spermatophyta</taxon>
        <taxon>Magnoliopsida</taxon>
        <taxon>Liliopsida</taxon>
        <taxon>Poales</taxon>
        <taxon>Poaceae</taxon>
        <taxon>PACMAD clade</taxon>
        <taxon>Panicoideae</taxon>
        <taxon>Andropogonodae</taxon>
        <taxon>Andropogoneae</taxon>
        <taxon>Saccharinae</taxon>
        <taxon>Miscanthus</taxon>
    </lineage>
</organism>
<protein>
    <submittedName>
        <fullName evidence="1">Uncharacterized protein</fullName>
    </submittedName>
</protein>
<name>A0A811PNI5_9POAL</name>
<proteinExistence type="predicted"/>
<dbReference type="PANTHER" id="PTHR36034">
    <property type="entry name" value="EXPRESSED PROTEIN"/>
    <property type="match status" value="1"/>
</dbReference>
<dbReference type="PANTHER" id="PTHR36034:SF2">
    <property type="entry name" value="EXPRESSED PROTEIN"/>
    <property type="match status" value="1"/>
</dbReference>
<keyword evidence="2" id="KW-1185">Reference proteome</keyword>
<comment type="caution">
    <text evidence="1">The sequence shown here is derived from an EMBL/GenBank/DDBJ whole genome shotgun (WGS) entry which is preliminary data.</text>
</comment>
<dbReference type="AlphaFoldDB" id="A0A811PNI5"/>
<accession>A0A811PNI5</accession>
<evidence type="ECO:0000313" key="2">
    <source>
        <dbReference type="Proteomes" id="UP000604825"/>
    </source>
</evidence>
<dbReference type="EMBL" id="CAJGYO010000007">
    <property type="protein sequence ID" value="CAD6245006.1"/>
    <property type="molecule type" value="Genomic_DNA"/>
</dbReference>
<sequence length="386" mass="41869">MELEQHINGSGNLDPSGAGAVVTLKDGTKVRAPEASRIAYEDEPRPMLLREWSLFDSMLYGLKKLKLLLAHLVSLSCVWRKGVPLEPERYSVRCCLEGVYLLGKRWRRKVEIIQPIEVHSFAAKCTLENLLCVSVKNISPIHAKDIVVFIDAITIVFEEASKGGAPLSLPIASTEVGHDHNLPNLALRRGEEHSFILKPAIMSSRERKTNSDAPPVLSLSTMTESTLNNHIPRSGQPYAAVGDQYAVVVSYRCNYTVVSLNSDPATPNGSFDGVNQSAKRSGLGKHVIGFQGLNSVLAQSPKEGDNGGNRMSNASGCTHLWLQSAVPLGYVPARSSTTAKLELLPLTDGIITVDTLQITASEKGLAYIPEHSLEIHATSVMLSGRS</sequence>